<dbReference type="SUPFAM" id="SSF74650">
    <property type="entry name" value="Galactose mutarotase-like"/>
    <property type="match status" value="1"/>
</dbReference>
<gene>
    <name evidence="1" type="ORF">JF922_20715</name>
</gene>
<reference evidence="1" key="1">
    <citation type="submission" date="2020-10" db="EMBL/GenBank/DDBJ databases">
        <title>Ca. Dormibacterota MAGs.</title>
        <authorList>
            <person name="Montgomery K."/>
        </authorList>
    </citation>
    <scope>NUCLEOTIDE SEQUENCE [LARGE SCALE GENOMIC DNA]</scope>
    <source>
        <strain evidence="1">SC8812_S17_10</strain>
    </source>
</reference>
<dbReference type="InterPro" id="IPR008183">
    <property type="entry name" value="Aldose_1/G6P_1-epimerase"/>
</dbReference>
<dbReference type="InterPro" id="IPR014718">
    <property type="entry name" value="GH-type_carb-bd"/>
</dbReference>
<comment type="caution">
    <text evidence="1">The sequence shown here is derived from an EMBL/GenBank/DDBJ whole genome shotgun (WGS) entry which is preliminary data.</text>
</comment>
<dbReference type="AlphaFoldDB" id="A0A934K7U7"/>
<dbReference type="Pfam" id="PF01263">
    <property type="entry name" value="Aldose_epim"/>
    <property type="match status" value="1"/>
</dbReference>
<evidence type="ECO:0000313" key="1">
    <source>
        <dbReference type="EMBL" id="MBJ7600479.1"/>
    </source>
</evidence>
<evidence type="ECO:0000313" key="2">
    <source>
        <dbReference type="Proteomes" id="UP000612893"/>
    </source>
</evidence>
<dbReference type="Proteomes" id="UP000612893">
    <property type="component" value="Unassembled WGS sequence"/>
</dbReference>
<dbReference type="InterPro" id="IPR011013">
    <property type="entry name" value="Gal_mutarotase_sf_dom"/>
</dbReference>
<protein>
    <submittedName>
        <fullName evidence="1">Aldose 1-epimerase</fullName>
    </submittedName>
</protein>
<dbReference type="PANTHER" id="PTHR10091:SF0">
    <property type="entry name" value="GALACTOSE MUTAROTASE"/>
    <property type="match status" value="1"/>
</dbReference>
<dbReference type="EMBL" id="JAEKNR010000209">
    <property type="protein sequence ID" value="MBJ7600479.1"/>
    <property type="molecule type" value="Genomic_DNA"/>
</dbReference>
<proteinExistence type="predicted"/>
<organism evidence="1 2">
    <name type="scientific">Candidatus Nephthysia bennettiae</name>
    <dbReference type="NCBI Taxonomy" id="3127016"/>
    <lineage>
        <taxon>Bacteria</taxon>
        <taxon>Bacillati</taxon>
        <taxon>Candidatus Dormiibacterota</taxon>
        <taxon>Candidatus Dormibacteria</taxon>
        <taxon>Candidatus Dormibacterales</taxon>
        <taxon>Candidatus Dormibacteraceae</taxon>
        <taxon>Candidatus Nephthysia</taxon>
    </lineage>
</organism>
<dbReference type="Gene3D" id="2.70.98.10">
    <property type="match status" value="1"/>
</dbReference>
<dbReference type="RefSeq" id="WP_338204328.1">
    <property type="nucleotide sequence ID" value="NZ_JAEKNR010000209.1"/>
</dbReference>
<dbReference type="PANTHER" id="PTHR10091">
    <property type="entry name" value="ALDOSE-1-EPIMERASE"/>
    <property type="match status" value="1"/>
</dbReference>
<sequence length="348" mass="37900">MEAGGQVGTGDVKEYRVTRGRFGQEPLAIVEGDGCMVTIAHRGATLLRWHSTGTAETDLSDGYANADELIEQNGVRNGILAPFPNRIALGRYDFAGSSYDLLPGQPDNDRLIYHGFLRELPTNLTDVQTGQDSARLTFACDGIRPGAFAGYPFALDIRVVYEITASSIDIAVHVHNVGERAAPYAAGWHPYFRLGTESIDELELTIPAQSVIRTTADLIPLSGAEAHGLPAIDAPDFREARPIGESVLDTCYSDLVADDDGKSRTLLSNPRTGQSLEILQGNGHMHVFTGDTLGRDRRRSIALEPVEVITNSFNRAELVEHITLEPDSHRSFRCGVRYRTALAEPGTQ</sequence>
<keyword evidence="2" id="KW-1185">Reference proteome</keyword>
<name>A0A934K7U7_9BACT</name>
<accession>A0A934K7U7</accession>